<dbReference type="InterPro" id="IPR025705">
    <property type="entry name" value="Beta_hexosaminidase_sua/sub"/>
</dbReference>
<dbReference type="EMBL" id="CAUJNA010003621">
    <property type="protein sequence ID" value="CAJ1406244.1"/>
    <property type="molecule type" value="Genomic_DNA"/>
</dbReference>
<dbReference type="InterPro" id="IPR015882">
    <property type="entry name" value="HEX_bac_N"/>
</dbReference>
<dbReference type="PANTHER" id="PTHR22600">
    <property type="entry name" value="BETA-HEXOSAMINIDASE"/>
    <property type="match status" value="1"/>
</dbReference>
<evidence type="ECO:0000313" key="10">
    <source>
        <dbReference type="EMBL" id="CAJ1406244.1"/>
    </source>
</evidence>
<evidence type="ECO:0000256" key="7">
    <source>
        <dbReference type="SAM" id="MobiDB-lite"/>
    </source>
</evidence>
<feature type="domain" description="Glycoside hydrolase family 20 catalytic" evidence="8">
    <location>
        <begin position="212"/>
        <end position="545"/>
    </location>
</feature>
<keyword evidence="5" id="KW-0326">Glycosidase</keyword>
<dbReference type="CDD" id="cd06563">
    <property type="entry name" value="GH20_chitobiase-like"/>
    <property type="match status" value="1"/>
</dbReference>
<dbReference type="GO" id="GO:0005975">
    <property type="term" value="P:carbohydrate metabolic process"/>
    <property type="evidence" value="ECO:0007669"/>
    <property type="project" value="InterPro"/>
</dbReference>
<feature type="active site" description="Proton donor" evidence="6">
    <location>
        <position position="376"/>
    </location>
</feature>
<proteinExistence type="inferred from homology"/>
<sequence>WLSTVLCEPLVRKDLSASMLAGLAARLLLAILPGILAFKAGDATSHGLRVTSARFQHVKDTESSSSSRKHSFLRKFKGRSAFLRSRSVAIIPQPKTMDLLGGEDLVLTTGAAVRVSTPSLADLAALHGVLGKAGLKVDTRADLPQFLLVREGSDNAEKYTLSVSSADKVVRIGASSSHGLFNGLMTLRQLLRRGAAGTWRLPQVQISDEPVHEWRGLMLDVSRHFFNASDVKHLLDTMALYKLNRFHWHLSDDQGWRMPVAKYPRLTQVGAFREDGHGSDARYGGFYNEDEVKDIVAYAKSLHIEVVPELDSPGHIQAAVAAYPDLGNAPAVVATQFGALEHTMKPSDQSMNFMADVISSTAHLVDSDYFHVGGDEVVTGQWSTSQAAQTFLAEHHKKRLEDIASVMTKSAVAAVNKLGRRAVVWDDAMSRDLPKDTVVMLWRSWLGVGRLAEEAASRGHAVVMCPQDRTYLDQFQSKGGASDAFGAIGGFLDLLKVYEMDFDGHGAAVLGGQGQLWTEYIEDRRNLDYKAWPRGIALAEATWSAARRPGFDDFQRRLALHLEELRTSQVNFREADGKQALPRSQVLEEKSPQATPRPPSNAVRTQEQPVHESWLRSIVEGPMLRQTAVHVRNRELKQKATKATVRKVRAALRPTHRRVVLRGFHRSKG</sequence>
<dbReference type="Pfam" id="PF00728">
    <property type="entry name" value="Glyco_hydro_20"/>
    <property type="match status" value="1"/>
</dbReference>
<feature type="non-terminal residue" evidence="10">
    <location>
        <position position="1"/>
    </location>
</feature>
<dbReference type="SUPFAM" id="SSF51445">
    <property type="entry name" value="(Trans)glycosidases"/>
    <property type="match status" value="1"/>
</dbReference>
<dbReference type="EC" id="3.2.1.52" evidence="3"/>
<feature type="region of interest" description="Disordered" evidence="7">
    <location>
        <begin position="573"/>
        <end position="609"/>
    </location>
</feature>
<comment type="similarity">
    <text evidence="2">Belongs to the glycosyl hydrolase 20 family.</text>
</comment>
<dbReference type="AlphaFoldDB" id="A0AA36JIF1"/>
<dbReference type="GO" id="GO:0016020">
    <property type="term" value="C:membrane"/>
    <property type="evidence" value="ECO:0007669"/>
    <property type="project" value="TreeGrafter"/>
</dbReference>
<dbReference type="InterPro" id="IPR017853">
    <property type="entry name" value="GH"/>
</dbReference>
<feature type="domain" description="Beta-hexosaminidase bacterial type N-terminal" evidence="9">
    <location>
        <begin position="89"/>
        <end position="208"/>
    </location>
</feature>
<evidence type="ECO:0000256" key="6">
    <source>
        <dbReference type="PIRSR" id="PIRSR625705-1"/>
    </source>
</evidence>
<reference evidence="10" key="1">
    <citation type="submission" date="2023-08" db="EMBL/GenBank/DDBJ databases">
        <authorList>
            <person name="Chen Y."/>
            <person name="Shah S."/>
            <person name="Dougan E. K."/>
            <person name="Thang M."/>
            <person name="Chan C."/>
        </authorList>
    </citation>
    <scope>NUCLEOTIDE SEQUENCE</scope>
</reference>
<name>A0AA36JIF1_9DINO</name>
<evidence type="ECO:0000256" key="2">
    <source>
        <dbReference type="ARBA" id="ARBA00006285"/>
    </source>
</evidence>
<organism evidence="10 11">
    <name type="scientific">Effrenium voratum</name>
    <dbReference type="NCBI Taxonomy" id="2562239"/>
    <lineage>
        <taxon>Eukaryota</taxon>
        <taxon>Sar</taxon>
        <taxon>Alveolata</taxon>
        <taxon>Dinophyceae</taxon>
        <taxon>Suessiales</taxon>
        <taxon>Symbiodiniaceae</taxon>
        <taxon>Effrenium</taxon>
    </lineage>
</organism>
<evidence type="ECO:0000313" key="11">
    <source>
        <dbReference type="Proteomes" id="UP001178507"/>
    </source>
</evidence>
<dbReference type="Proteomes" id="UP001178507">
    <property type="component" value="Unassembled WGS sequence"/>
</dbReference>
<dbReference type="PRINTS" id="PR00738">
    <property type="entry name" value="GLHYDRLASE20"/>
</dbReference>
<protein>
    <recommendedName>
        <fullName evidence="3">beta-N-acetylhexosaminidase</fullName>
        <ecNumber evidence="3">3.2.1.52</ecNumber>
    </recommendedName>
</protein>
<evidence type="ECO:0000256" key="5">
    <source>
        <dbReference type="ARBA" id="ARBA00023295"/>
    </source>
</evidence>
<dbReference type="SUPFAM" id="SSF55545">
    <property type="entry name" value="beta-N-acetylhexosaminidase-like domain"/>
    <property type="match status" value="1"/>
</dbReference>
<evidence type="ECO:0000256" key="3">
    <source>
        <dbReference type="ARBA" id="ARBA00012663"/>
    </source>
</evidence>
<dbReference type="GO" id="GO:0030203">
    <property type="term" value="P:glycosaminoglycan metabolic process"/>
    <property type="evidence" value="ECO:0007669"/>
    <property type="project" value="TreeGrafter"/>
</dbReference>
<dbReference type="InterPro" id="IPR029018">
    <property type="entry name" value="Hex-like_dom2"/>
</dbReference>
<keyword evidence="4" id="KW-0378">Hydrolase</keyword>
<evidence type="ECO:0000259" key="9">
    <source>
        <dbReference type="Pfam" id="PF02838"/>
    </source>
</evidence>
<evidence type="ECO:0000259" key="8">
    <source>
        <dbReference type="Pfam" id="PF00728"/>
    </source>
</evidence>
<dbReference type="InterPro" id="IPR015883">
    <property type="entry name" value="Glyco_hydro_20_cat"/>
</dbReference>
<comment type="catalytic activity">
    <reaction evidence="1">
        <text>Hydrolysis of terminal non-reducing N-acetyl-D-hexosamine residues in N-acetyl-beta-D-hexosaminides.</text>
        <dbReference type="EC" id="3.2.1.52"/>
    </reaction>
</comment>
<dbReference type="Gene3D" id="3.30.379.10">
    <property type="entry name" value="Chitobiase/beta-hexosaminidase domain 2-like"/>
    <property type="match status" value="1"/>
</dbReference>
<dbReference type="Gene3D" id="3.20.20.80">
    <property type="entry name" value="Glycosidases"/>
    <property type="match status" value="1"/>
</dbReference>
<dbReference type="PANTHER" id="PTHR22600:SF57">
    <property type="entry name" value="BETA-N-ACETYLHEXOSAMINIDASE"/>
    <property type="match status" value="1"/>
</dbReference>
<keyword evidence="11" id="KW-1185">Reference proteome</keyword>
<evidence type="ECO:0000256" key="1">
    <source>
        <dbReference type="ARBA" id="ARBA00001231"/>
    </source>
</evidence>
<gene>
    <name evidence="10" type="ORF">EVOR1521_LOCUS28255</name>
</gene>
<accession>A0AA36JIF1</accession>
<evidence type="ECO:0000256" key="4">
    <source>
        <dbReference type="ARBA" id="ARBA00022801"/>
    </source>
</evidence>
<comment type="caution">
    <text evidence="10">The sequence shown here is derived from an EMBL/GenBank/DDBJ whole genome shotgun (WGS) entry which is preliminary data.</text>
</comment>
<dbReference type="GO" id="GO:0004563">
    <property type="term" value="F:beta-N-acetylhexosaminidase activity"/>
    <property type="evidence" value="ECO:0007669"/>
    <property type="project" value="UniProtKB-EC"/>
</dbReference>
<dbReference type="Pfam" id="PF02838">
    <property type="entry name" value="Glyco_hydro_20b"/>
    <property type="match status" value="1"/>
</dbReference>